<dbReference type="AlphaFoldDB" id="A0A9P7J532"/>
<evidence type="ECO:0000256" key="1">
    <source>
        <dbReference type="SAM" id="MobiDB-lite"/>
    </source>
</evidence>
<dbReference type="RefSeq" id="XP_041186517.1">
    <property type="nucleotide sequence ID" value="XM_041341222.1"/>
</dbReference>
<keyword evidence="3" id="KW-1185">Reference proteome</keyword>
<sequence length="203" mass="22572">MIKKPRLQHTNLTHSDLTPEERQCEWIRQWLANEKSDPVRALQIKECNTTNKQAWRKCKRKETEKTQQTTYASTQGNPPQKQCWPSPTEASSNIARPSNSAHDPIPTAEMPSSLDGPSNSMHGPIPINPILLNQEAPIVAGTPHLMCDIEVMTDTSDSLIYLPSPPHVQTSPSPALSVFTDLDSHDLSMPIIGSQVHKQSEIV</sequence>
<feature type="compositionally biased region" description="Polar residues" evidence="1">
    <location>
        <begin position="71"/>
        <end position="101"/>
    </location>
</feature>
<dbReference type="Proteomes" id="UP000807769">
    <property type="component" value="Unassembled WGS sequence"/>
</dbReference>
<evidence type="ECO:0000313" key="3">
    <source>
        <dbReference type="Proteomes" id="UP000807769"/>
    </source>
</evidence>
<dbReference type="EMBL" id="JABBWG010000068">
    <property type="protein sequence ID" value="KAG1803282.1"/>
    <property type="molecule type" value="Genomic_DNA"/>
</dbReference>
<proteinExistence type="predicted"/>
<name>A0A9P7J532_9AGAM</name>
<reference evidence="2" key="1">
    <citation type="journal article" date="2020" name="New Phytol.">
        <title>Comparative genomics reveals dynamic genome evolution in host specialist ectomycorrhizal fungi.</title>
        <authorList>
            <person name="Lofgren L.A."/>
            <person name="Nguyen N.H."/>
            <person name="Vilgalys R."/>
            <person name="Ruytinx J."/>
            <person name="Liao H.L."/>
            <person name="Branco S."/>
            <person name="Kuo A."/>
            <person name="LaButti K."/>
            <person name="Lipzen A."/>
            <person name="Andreopoulos W."/>
            <person name="Pangilinan J."/>
            <person name="Riley R."/>
            <person name="Hundley H."/>
            <person name="Na H."/>
            <person name="Barry K."/>
            <person name="Grigoriev I.V."/>
            <person name="Stajich J.E."/>
            <person name="Kennedy P.G."/>
        </authorList>
    </citation>
    <scope>NUCLEOTIDE SEQUENCE</scope>
    <source>
        <strain evidence="2">MN1</strain>
    </source>
</reference>
<accession>A0A9P7J532</accession>
<evidence type="ECO:0000313" key="2">
    <source>
        <dbReference type="EMBL" id="KAG1803282.1"/>
    </source>
</evidence>
<dbReference type="OrthoDB" id="10526895at2759"/>
<feature type="region of interest" description="Disordered" evidence="1">
    <location>
        <begin position="58"/>
        <end position="122"/>
    </location>
</feature>
<dbReference type="GeneID" id="64635238"/>
<organism evidence="2 3">
    <name type="scientific">Suillus subaureus</name>
    <dbReference type="NCBI Taxonomy" id="48587"/>
    <lineage>
        <taxon>Eukaryota</taxon>
        <taxon>Fungi</taxon>
        <taxon>Dikarya</taxon>
        <taxon>Basidiomycota</taxon>
        <taxon>Agaricomycotina</taxon>
        <taxon>Agaricomycetes</taxon>
        <taxon>Agaricomycetidae</taxon>
        <taxon>Boletales</taxon>
        <taxon>Suillineae</taxon>
        <taxon>Suillaceae</taxon>
        <taxon>Suillus</taxon>
    </lineage>
</organism>
<protein>
    <submittedName>
        <fullName evidence="2">Uncharacterized protein</fullName>
    </submittedName>
</protein>
<gene>
    <name evidence="2" type="ORF">BJ212DRAFT_1487072</name>
</gene>
<comment type="caution">
    <text evidence="2">The sequence shown here is derived from an EMBL/GenBank/DDBJ whole genome shotgun (WGS) entry which is preliminary data.</text>
</comment>